<evidence type="ECO:0000313" key="2">
    <source>
        <dbReference type="EMBL" id="KAL1611813.1"/>
    </source>
</evidence>
<dbReference type="EMBL" id="JAKJXO020000001">
    <property type="protein sequence ID" value="KAL1611813.1"/>
    <property type="molecule type" value="Genomic_DNA"/>
</dbReference>
<feature type="compositionally biased region" description="Basic and acidic residues" evidence="1">
    <location>
        <begin position="199"/>
        <end position="209"/>
    </location>
</feature>
<evidence type="ECO:0000313" key="3">
    <source>
        <dbReference type="Proteomes" id="UP001521785"/>
    </source>
</evidence>
<feature type="compositionally biased region" description="Low complexity" evidence="1">
    <location>
        <begin position="183"/>
        <end position="195"/>
    </location>
</feature>
<gene>
    <name evidence="2" type="ORF">SLS60_000033</name>
</gene>
<feature type="region of interest" description="Disordered" evidence="1">
    <location>
        <begin position="61"/>
        <end position="212"/>
    </location>
</feature>
<keyword evidence="3" id="KW-1185">Reference proteome</keyword>
<name>A0ABR3S547_9PLEO</name>
<dbReference type="Proteomes" id="UP001521785">
    <property type="component" value="Unassembled WGS sequence"/>
</dbReference>
<feature type="compositionally biased region" description="Basic and acidic residues" evidence="1">
    <location>
        <begin position="90"/>
        <end position="101"/>
    </location>
</feature>
<reference evidence="2 3" key="1">
    <citation type="submission" date="2024-02" db="EMBL/GenBank/DDBJ databases">
        <title>De novo assembly and annotation of 12 fungi associated with fruit tree decline syndrome in Ontario, Canada.</title>
        <authorList>
            <person name="Sulman M."/>
            <person name="Ellouze W."/>
            <person name="Ilyukhin E."/>
        </authorList>
    </citation>
    <scope>NUCLEOTIDE SEQUENCE [LARGE SCALE GENOMIC DNA]</scope>
    <source>
        <strain evidence="2 3">M42-189</strain>
    </source>
</reference>
<accession>A0ABR3S547</accession>
<comment type="caution">
    <text evidence="2">The sequence shown here is derived from an EMBL/GenBank/DDBJ whole genome shotgun (WGS) entry which is preliminary data.</text>
</comment>
<organism evidence="2 3">
    <name type="scientific">Paraconiothyrium brasiliense</name>
    <dbReference type="NCBI Taxonomy" id="300254"/>
    <lineage>
        <taxon>Eukaryota</taxon>
        <taxon>Fungi</taxon>
        <taxon>Dikarya</taxon>
        <taxon>Ascomycota</taxon>
        <taxon>Pezizomycotina</taxon>
        <taxon>Dothideomycetes</taxon>
        <taxon>Pleosporomycetidae</taxon>
        <taxon>Pleosporales</taxon>
        <taxon>Massarineae</taxon>
        <taxon>Didymosphaeriaceae</taxon>
        <taxon>Paraconiothyrium</taxon>
    </lineage>
</organism>
<evidence type="ECO:0000256" key="1">
    <source>
        <dbReference type="SAM" id="MobiDB-lite"/>
    </source>
</evidence>
<protein>
    <submittedName>
        <fullName evidence="2">Uncharacterized protein</fullName>
    </submittedName>
</protein>
<proteinExistence type="predicted"/>
<feature type="compositionally biased region" description="Basic residues" evidence="1">
    <location>
        <begin position="118"/>
        <end position="136"/>
    </location>
</feature>
<sequence length="650" mass="74762">MAWPRRGPVAYRPSQAWFFATPEEMLGRRVVQDTTDWGPDPIPTPYEAFALEFSTREWATTLTSEDDSQNEKKDISGTRTTDALHGALQELKKTTDPKRADNTFIDDVDEKADGKPRQPGKKSVRNKRKKKTKSALHKVADGTVFPHAKEHVDRNQSGAQRAADASASSMTENNGEAKDQTKTTEMMRNTTTSSTKVIRPNDHRSEFGEPAHAPSTIGDYVSLFDLAKETVSNYRMQSPSHYALHIDVQLSDTGHKPKCDGSKLQLNITFQNYSRTIHWLCRQQFPKGLPTRKIVVCNKGRLSLKRLLAEHFPVSEFRRRVSGCSKLTKWQVSEASTSQETMRNFWDENGKSFDWVNLPTELKEHIIHLADFSDRFSNLASWSQISEPNSVPTNPNDPAHLLIEVYRDAPKLYPELKRYGTFSQGIRKIDISFDLVDFYRFFKVKVGGFGEQGHSFAFTYDVFEKMPQLNEIVVRLPKNRKKDWINKPRQMEVLYERIAEALAGYENVDVKNFLEEGEEKRFWGLRKDAVKALQDTEPPRPFQSTIEELQEIGRHDGGGLNLTKEEMQQARREKYAVDKLQQERKWMKELQRVLSQAAPATDKFYPIRCECAVSCRERFEFWPACSLTSIKAMRTVPHLEIPSYILKQEK</sequence>